<dbReference type="AlphaFoldDB" id="A0A2U1QJR8"/>
<dbReference type="InterPro" id="IPR000375">
    <property type="entry name" value="Dynamin_stalk"/>
</dbReference>
<gene>
    <name evidence="3" type="ORF">CTI12_AA020920</name>
</gene>
<dbReference type="Proteomes" id="UP000245207">
    <property type="component" value="Unassembled WGS sequence"/>
</dbReference>
<dbReference type="PROSITE" id="PS51388">
    <property type="entry name" value="GED"/>
    <property type="match status" value="1"/>
</dbReference>
<dbReference type="PANTHER" id="PTHR11566:SF173">
    <property type="entry name" value="DYNAMIN-RELATED PROTEIN 4C"/>
    <property type="match status" value="1"/>
</dbReference>
<dbReference type="Pfam" id="PF01031">
    <property type="entry name" value="Dynamin_M"/>
    <property type="match status" value="1"/>
</dbReference>
<protein>
    <submittedName>
        <fullName evidence="3">Dynamin central domain-containing protein</fullName>
    </submittedName>
</protein>
<dbReference type="InterPro" id="IPR027417">
    <property type="entry name" value="P-loop_NTPase"/>
</dbReference>
<dbReference type="GO" id="GO:0005737">
    <property type="term" value="C:cytoplasm"/>
    <property type="evidence" value="ECO:0007669"/>
    <property type="project" value="TreeGrafter"/>
</dbReference>
<dbReference type="Gene3D" id="1.20.120.1240">
    <property type="entry name" value="Dynamin, middle domain"/>
    <property type="match status" value="1"/>
</dbReference>
<comment type="caution">
    <text evidence="3">The sequence shown here is derived from an EMBL/GenBank/DDBJ whole genome shotgun (WGS) entry which is preliminary data.</text>
</comment>
<dbReference type="PANTHER" id="PTHR11566">
    <property type="entry name" value="DYNAMIN"/>
    <property type="match status" value="1"/>
</dbReference>
<keyword evidence="4" id="KW-1185">Reference proteome</keyword>
<keyword evidence="1" id="KW-0505">Motor protein</keyword>
<proteinExistence type="predicted"/>
<dbReference type="EMBL" id="PKPP01000075">
    <property type="protein sequence ID" value="PWA98254.1"/>
    <property type="molecule type" value="Genomic_DNA"/>
</dbReference>
<dbReference type="GO" id="GO:0008017">
    <property type="term" value="F:microtubule binding"/>
    <property type="evidence" value="ECO:0007669"/>
    <property type="project" value="TreeGrafter"/>
</dbReference>
<evidence type="ECO:0000259" key="2">
    <source>
        <dbReference type="PROSITE" id="PS51388"/>
    </source>
</evidence>
<dbReference type="GO" id="GO:0005525">
    <property type="term" value="F:GTP binding"/>
    <property type="evidence" value="ECO:0007669"/>
    <property type="project" value="InterPro"/>
</dbReference>
<dbReference type="InterPro" id="IPR022812">
    <property type="entry name" value="Dynamin"/>
</dbReference>
<dbReference type="InterPro" id="IPR003130">
    <property type="entry name" value="GED"/>
</dbReference>
<evidence type="ECO:0000313" key="4">
    <source>
        <dbReference type="Proteomes" id="UP000245207"/>
    </source>
</evidence>
<dbReference type="OrthoDB" id="5061070at2759"/>
<evidence type="ECO:0000256" key="1">
    <source>
        <dbReference type="ARBA" id="ARBA00023175"/>
    </source>
</evidence>
<dbReference type="SUPFAM" id="SSF52540">
    <property type="entry name" value="P-loop containing nucleoside triphosphate hydrolases"/>
    <property type="match status" value="1"/>
</dbReference>
<dbReference type="Pfam" id="PF02212">
    <property type="entry name" value="GED"/>
    <property type="match status" value="1"/>
</dbReference>
<evidence type="ECO:0000313" key="3">
    <source>
        <dbReference type="EMBL" id="PWA98254.1"/>
    </source>
</evidence>
<dbReference type="InterPro" id="IPR020850">
    <property type="entry name" value="GED_dom"/>
</dbReference>
<dbReference type="STRING" id="35608.A0A2U1QJR8"/>
<feature type="domain" description="GED" evidence="2">
    <location>
        <begin position="382"/>
        <end position="470"/>
    </location>
</feature>
<dbReference type="Gene3D" id="3.40.50.300">
    <property type="entry name" value="P-loop containing nucleotide triphosphate hydrolases"/>
    <property type="match status" value="1"/>
</dbReference>
<organism evidence="3 4">
    <name type="scientific">Artemisia annua</name>
    <name type="common">Sweet wormwood</name>
    <dbReference type="NCBI Taxonomy" id="35608"/>
    <lineage>
        <taxon>Eukaryota</taxon>
        <taxon>Viridiplantae</taxon>
        <taxon>Streptophyta</taxon>
        <taxon>Embryophyta</taxon>
        <taxon>Tracheophyta</taxon>
        <taxon>Spermatophyta</taxon>
        <taxon>Magnoliopsida</taxon>
        <taxon>eudicotyledons</taxon>
        <taxon>Gunneridae</taxon>
        <taxon>Pentapetalae</taxon>
        <taxon>asterids</taxon>
        <taxon>campanulids</taxon>
        <taxon>Asterales</taxon>
        <taxon>Asteraceae</taxon>
        <taxon>Asteroideae</taxon>
        <taxon>Anthemideae</taxon>
        <taxon>Artemisiinae</taxon>
        <taxon>Artemisia</taxon>
    </lineage>
</organism>
<sequence>MEYIKPEETIILNVFTAADRIHSCESIRVSHRVDGTRERTLAVATKCDINPDGHFINQVMENIVNIRGLEYVCVRNRINDETFDEARIREAKLFGSHPLLSKLDKSIVGFPVLANKIVQIQLVIISKCLPNIGNKMISEKMSVLNLERNILPRDHPSVYNKITAYTDIVVPLRNALEKILIRGEYDEKELDNKQISCNARLKEMLDNFTKELHTSVSKFSEIFLIEEIQFVENTYGLRLPGYLPQFVFMYFLKEKVTTIAHFPISFVNEVSAYLESVCAKVLIDICGNSPLLSSIKKLVPNVIARMKKKLMKRVVEWIEVEKLTCFSSNPDFIASWRKIEENNHEQFSKSMSTHCEVINIEGHGMINVKHLFHVKPDIRNQAFELKMLTTAYWEVVLNRMVDFVAFQLRFRMHEMVNKEIVNELMVNGAGIDHILDEPESGSKERERLQRNIDLLQESKIIIEDILNDVRECQSNKQYIK</sequence>
<accession>A0A2U1QJR8</accession>
<name>A0A2U1QJR8_ARTAN</name>
<dbReference type="GO" id="GO:0016020">
    <property type="term" value="C:membrane"/>
    <property type="evidence" value="ECO:0007669"/>
    <property type="project" value="TreeGrafter"/>
</dbReference>
<dbReference type="GO" id="GO:0003924">
    <property type="term" value="F:GTPase activity"/>
    <property type="evidence" value="ECO:0007669"/>
    <property type="project" value="InterPro"/>
</dbReference>
<dbReference type="GO" id="GO:0005874">
    <property type="term" value="C:microtubule"/>
    <property type="evidence" value="ECO:0007669"/>
    <property type="project" value="TreeGrafter"/>
</dbReference>
<reference evidence="3 4" key="1">
    <citation type="journal article" date="2018" name="Mol. Plant">
        <title>The genome of Artemisia annua provides insight into the evolution of Asteraceae family and artemisinin biosynthesis.</title>
        <authorList>
            <person name="Shen Q."/>
            <person name="Zhang L."/>
            <person name="Liao Z."/>
            <person name="Wang S."/>
            <person name="Yan T."/>
            <person name="Shi P."/>
            <person name="Liu M."/>
            <person name="Fu X."/>
            <person name="Pan Q."/>
            <person name="Wang Y."/>
            <person name="Lv Z."/>
            <person name="Lu X."/>
            <person name="Zhang F."/>
            <person name="Jiang W."/>
            <person name="Ma Y."/>
            <person name="Chen M."/>
            <person name="Hao X."/>
            <person name="Li L."/>
            <person name="Tang Y."/>
            <person name="Lv G."/>
            <person name="Zhou Y."/>
            <person name="Sun X."/>
            <person name="Brodelius P.E."/>
            <person name="Rose J.K.C."/>
            <person name="Tang K."/>
        </authorList>
    </citation>
    <scope>NUCLEOTIDE SEQUENCE [LARGE SCALE GENOMIC DNA]</scope>
    <source>
        <strain evidence="4">cv. Huhao1</strain>
        <tissue evidence="3">Leaf</tissue>
    </source>
</reference>